<keyword evidence="4" id="KW-1185">Reference proteome</keyword>
<dbReference type="AlphaFoldDB" id="A0AAD8MJ28"/>
<dbReference type="Pfam" id="PF07983">
    <property type="entry name" value="X8"/>
    <property type="match status" value="1"/>
</dbReference>
<reference evidence="3" key="2">
    <citation type="submission" date="2023-05" db="EMBL/GenBank/DDBJ databases">
        <authorList>
            <person name="Schelkunov M.I."/>
        </authorList>
    </citation>
    <scope>NUCLEOTIDE SEQUENCE</scope>
    <source>
        <strain evidence="3">Hsosn_3</strain>
        <tissue evidence="3">Leaf</tissue>
    </source>
</reference>
<dbReference type="Proteomes" id="UP001237642">
    <property type="component" value="Unassembled WGS sequence"/>
</dbReference>
<feature type="domain" description="X8" evidence="2">
    <location>
        <begin position="51"/>
        <end position="98"/>
    </location>
</feature>
<name>A0AAD8MJ28_9APIA</name>
<protein>
    <recommendedName>
        <fullName evidence="2">X8 domain-containing protein</fullName>
    </recommendedName>
</protein>
<sequence>MTNTFSVVSADEDEWKNFLSRIGRDENAHESELNDNPSDILELRFWVELVTDSKMLQAALDWACGPGKVDCTPLLQGQSCYEPDNVTAHPSRKPESNYVIQYALALVLKRASNYTAQ</sequence>
<evidence type="ECO:0000259" key="2">
    <source>
        <dbReference type="SMART" id="SM00768"/>
    </source>
</evidence>
<accession>A0AAD8MJ28</accession>
<evidence type="ECO:0000256" key="1">
    <source>
        <dbReference type="ARBA" id="ARBA00022729"/>
    </source>
</evidence>
<gene>
    <name evidence="3" type="ORF">POM88_024639</name>
</gene>
<dbReference type="InterPro" id="IPR012946">
    <property type="entry name" value="X8"/>
</dbReference>
<evidence type="ECO:0000313" key="4">
    <source>
        <dbReference type="Proteomes" id="UP001237642"/>
    </source>
</evidence>
<keyword evidence="1" id="KW-0732">Signal</keyword>
<organism evidence="3 4">
    <name type="scientific">Heracleum sosnowskyi</name>
    <dbReference type="NCBI Taxonomy" id="360622"/>
    <lineage>
        <taxon>Eukaryota</taxon>
        <taxon>Viridiplantae</taxon>
        <taxon>Streptophyta</taxon>
        <taxon>Embryophyta</taxon>
        <taxon>Tracheophyta</taxon>
        <taxon>Spermatophyta</taxon>
        <taxon>Magnoliopsida</taxon>
        <taxon>eudicotyledons</taxon>
        <taxon>Gunneridae</taxon>
        <taxon>Pentapetalae</taxon>
        <taxon>asterids</taxon>
        <taxon>campanulids</taxon>
        <taxon>Apiales</taxon>
        <taxon>Apiaceae</taxon>
        <taxon>Apioideae</taxon>
        <taxon>apioid superclade</taxon>
        <taxon>Tordylieae</taxon>
        <taxon>Tordyliinae</taxon>
        <taxon>Heracleum</taxon>
    </lineage>
</organism>
<evidence type="ECO:0000313" key="3">
    <source>
        <dbReference type="EMBL" id="KAK1377895.1"/>
    </source>
</evidence>
<comment type="caution">
    <text evidence="3">The sequence shown here is derived from an EMBL/GenBank/DDBJ whole genome shotgun (WGS) entry which is preliminary data.</text>
</comment>
<dbReference type="SMART" id="SM00768">
    <property type="entry name" value="X8"/>
    <property type="match status" value="1"/>
</dbReference>
<reference evidence="3" key="1">
    <citation type="submission" date="2023-02" db="EMBL/GenBank/DDBJ databases">
        <title>Genome of toxic invasive species Heracleum sosnowskyi carries increased number of genes despite the absence of recent whole-genome duplications.</title>
        <authorList>
            <person name="Schelkunov M."/>
            <person name="Shtratnikova V."/>
            <person name="Makarenko M."/>
            <person name="Klepikova A."/>
            <person name="Omelchenko D."/>
            <person name="Novikova G."/>
            <person name="Obukhova E."/>
            <person name="Bogdanov V."/>
            <person name="Penin A."/>
            <person name="Logacheva M."/>
        </authorList>
    </citation>
    <scope>NUCLEOTIDE SEQUENCE</scope>
    <source>
        <strain evidence="3">Hsosn_3</strain>
        <tissue evidence="3">Leaf</tissue>
    </source>
</reference>
<dbReference type="EMBL" id="JAUIZM010000006">
    <property type="protein sequence ID" value="KAK1377895.1"/>
    <property type="molecule type" value="Genomic_DNA"/>
</dbReference>
<proteinExistence type="predicted"/>